<dbReference type="PANTHER" id="PTHR24388:SF54">
    <property type="entry name" value="PROTEIN ESCARGOT"/>
    <property type="match status" value="1"/>
</dbReference>
<feature type="domain" description="C2H2-type" evidence="9">
    <location>
        <begin position="150"/>
        <end position="177"/>
    </location>
</feature>
<keyword evidence="3" id="KW-0677">Repeat</keyword>
<evidence type="ECO:0000256" key="4">
    <source>
        <dbReference type="ARBA" id="ARBA00022771"/>
    </source>
</evidence>
<dbReference type="GO" id="GO:0000981">
    <property type="term" value="F:DNA-binding transcription factor activity, RNA polymerase II-specific"/>
    <property type="evidence" value="ECO:0007669"/>
    <property type="project" value="TreeGrafter"/>
</dbReference>
<comment type="subcellular location">
    <subcellularLocation>
        <location evidence="1">Nucleus</location>
    </subcellularLocation>
</comment>
<dbReference type="AlphaFoldDB" id="A0A183E2M2"/>
<dbReference type="InterPro" id="IPR013087">
    <property type="entry name" value="Znf_C2H2_type"/>
</dbReference>
<dbReference type="GO" id="GO:0000978">
    <property type="term" value="F:RNA polymerase II cis-regulatory region sequence-specific DNA binding"/>
    <property type="evidence" value="ECO:0007669"/>
    <property type="project" value="TreeGrafter"/>
</dbReference>
<feature type="compositionally biased region" description="Polar residues" evidence="8">
    <location>
        <begin position="11"/>
        <end position="46"/>
    </location>
</feature>
<name>A0A183E2M2_9BILA</name>
<evidence type="ECO:0000256" key="2">
    <source>
        <dbReference type="ARBA" id="ARBA00022723"/>
    </source>
</evidence>
<accession>A0A183E2M2</accession>
<dbReference type="InterPro" id="IPR036236">
    <property type="entry name" value="Znf_C2H2_sf"/>
</dbReference>
<evidence type="ECO:0000259" key="9">
    <source>
        <dbReference type="PROSITE" id="PS50157"/>
    </source>
</evidence>
<dbReference type="SMART" id="SM00355">
    <property type="entry name" value="ZnF_C2H2"/>
    <property type="match status" value="4"/>
</dbReference>
<dbReference type="FunFam" id="3.30.160.60:FF:000303">
    <property type="entry name" value="Zinc finger protein 41"/>
    <property type="match status" value="1"/>
</dbReference>
<dbReference type="PROSITE" id="PS00028">
    <property type="entry name" value="ZINC_FINGER_C2H2_1"/>
    <property type="match status" value="4"/>
</dbReference>
<dbReference type="InterPro" id="IPR050527">
    <property type="entry name" value="Snail/Krueppel_Znf"/>
</dbReference>
<feature type="domain" description="C2H2-type" evidence="9">
    <location>
        <begin position="94"/>
        <end position="121"/>
    </location>
</feature>
<keyword evidence="2" id="KW-0479">Metal-binding</keyword>
<keyword evidence="5" id="KW-0862">Zinc</keyword>
<protein>
    <submittedName>
        <fullName evidence="10">Protein krueppel</fullName>
    </submittedName>
</protein>
<keyword evidence="4 7" id="KW-0863">Zinc-finger</keyword>
<keyword evidence="6" id="KW-0539">Nucleus</keyword>
<reference evidence="10" key="1">
    <citation type="submission" date="2016-06" db="UniProtKB">
        <authorList>
            <consortium name="WormBaseParasite"/>
        </authorList>
    </citation>
    <scope>IDENTIFICATION</scope>
</reference>
<feature type="domain" description="C2H2-type" evidence="9">
    <location>
        <begin position="65"/>
        <end position="93"/>
    </location>
</feature>
<dbReference type="GO" id="GO:0008270">
    <property type="term" value="F:zinc ion binding"/>
    <property type="evidence" value="ECO:0007669"/>
    <property type="project" value="UniProtKB-KW"/>
</dbReference>
<dbReference type="Gene3D" id="3.30.160.60">
    <property type="entry name" value="Classic Zinc Finger"/>
    <property type="match status" value="3"/>
</dbReference>
<evidence type="ECO:0000256" key="1">
    <source>
        <dbReference type="ARBA" id="ARBA00004123"/>
    </source>
</evidence>
<proteinExistence type="predicted"/>
<evidence type="ECO:0000256" key="7">
    <source>
        <dbReference type="PROSITE-ProRule" id="PRU00042"/>
    </source>
</evidence>
<dbReference type="PANTHER" id="PTHR24388">
    <property type="entry name" value="ZINC FINGER PROTEIN"/>
    <property type="match status" value="1"/>
</dbReference>
<feature type="region of interest" description="Disordered" evidence="8">
    <location>
        <begin position="1"/>
        <end position="46"/>
    </location>
</feature>
<dbReference type="FunFam" id="3.30.160.60:FF:000478">
    <property type="entry name" value="Zinc finger protein 133"/>
    <property type="match status" value="1"/>
</dbReference>
<dbReference type="WBParaSite" id="GPUH_0001523301-mRNA-1">
    <property type="protein sequence ID" value="GPUH_0001523301-mRNA-1"/>
    <property type="gene ID" value="GPUH_0001523301"/>
</dbReference>
<sequence>LQDQPLDLSVPKNTTIPPEKQQYNVGNAGQFQGGAKTSPSFDEKPSISNASMNASIFPKSANAGIQCPECGKQLGNTRSLLNHRLRFHNVESPYVCNVCSRKCVSNSDLIAHMRVHTGERPFKCNLCSKGFSQTGSCQRHMRTHTDEKPRTCEFCNKNFSNFGNLEKHKKIHKRPAAM</sequence>
<evidence type="ECO:0000256" key="5">
    <source>
        <dbReference type="ARBA" id="ARBA00022833"/>
    </source>
</evidence>
<evidence type="ECO:0000313" key="10">
    <source>
        <dbReference type="WBParaSite" id="GPUH_0001523301-mRNA-1"/>
    </source>
</evidence>
<dbReference type="GO" id="GO:0005634">
    <property type="term" value="C:nucleus"/>
    <property type="evidence" value="ECO:0007669"/>
    <property type="project" value="UniProtKB-SubCell"/>
</dbReference>
<dbReference type="Pfam" id="PF00096">
    <property type="entry name" value="zf-C2H2"/>
    <property type="match status" value="3"/>
</dbReference>
<dbReference type="PROSITE" id="PS50157">
    <property type="entry name" value="ZINC_FINGER_C2H2_2"/>
    <property type="match status" value="4"/>
</dbReference>
<evidence type="ECO:0000256" key="8">
    <source>
        <dbReference type="SAM" id="MobiDB-lite"/>
    </source>
</evidence>
<feature type="domain" description="C2H2-type" evidence="9">
    <location>
        <begin position="122"/>
        <end position="149"/>
    </location>
</feature>
<organism evidence="10">
    <name type="scientific">Gongylonema pulchrum</name>
    <dbReference type="NCBI Taxonomy" id="637853"/>
    <lineage>
        <taxon>Eukaryota</taxon>
        <taxon>Metazoa</taxon>
        <taxon>Ecdysozoa</taxon>
        <taxon>Nematoda</taxon>
        <taxon>Chromadorea</taxon>
        <taxon>Rhabditida</taxon>
        <taxon>Spirurina</taxon>
        <taxon>Spiruromorpha</taxon>
        <taxon>Spiruroidea</taxon>
        <taxon>Gongylonematidae</taxon>
        <taxon>Gongylonema</taxon>
    </lineage>
</organism>
<dbReference type="SUPFAM" id="SSF57667">
    <property type="entry name" value="beta-beta-alpha zinc fingers"/>
    <property type="match status" value="2"/>
</dbReference>
<evidence type="ECO:0000256" key="6">
    <source>
        <dbReference type="ARBA" id="ARBA00023242"/>
    </source>
</evidence>
<evidence type="ECO:0000256" key="3">
    <source>
        <dbReference type="ARBA" id="ARBA00022737"/>
    </source>
</evidence>